<dbReference type="Gene3D" id="1.10.287.1490">
    <property type="match status" value="1"/>
</dbReference>
<keyword evidence="2" id="KW-0472">Membrane</keyword>
<feature type="transmembrane region" description="Helical" evidence="2">
    <location>
        <begin position="371"/>
        <end position="391"/>
    </location>
</feature>
<keyword evidence="2" id="KW-1133">Transmembrane helix</keyword>
<accession>A0A0C1JIE6</accession>
<gene>
    <name evidence="3" type="ORF">DB44_EO00100</name>
</gene>
<evidence type="ECO:0000313" key="4">
    <source>
        <dbReference type="Proteomes" id="UP000031465"/>
    </source>
</evidence>
<evidence type="ECO:0000256" key="1">
    <source>
        <dbReference type="SAM" id="MobiDB-lite"/>
    </source>
</evidence>
<evidence type="ECO:0000256" key="2">
    <source>
        <dbReference type="SAM" id="Phobius"/>
    </source>
</evidence>
<feature type="region of interest" description="Disordered" evidence="1">
    <location>
        <begin position="230"/>
        <end position="251"/>
    </location>
</feature>
<dbReference type="AlphaFoldDB" id="A0A0C1JIE6"/>
<proteinExistence type="predicted"/>
<evidence type="ECO:0000313" key="3">
    <source>
        <dbReference type="EMBL" id="KIC71160.1"/>
    </source>
</evidence>
<organism evidence="3 4">
    <name type="scientific">Candidatus Protochlamydia amoebophila</name>
    <dbReference type="NCBI Taxonomy" id="362787"/>
    <lineage>
        <taxon>Bacteria</taxon>
        <taxon>Pseudomonadati</taxon>
        <taxon>Chlamydiota</taxon>
        <taxon>Chlamydiia</taxon>
        <taxon>Parachlamydiales</taxon>
        <taxon>Parachlamydiaceae</taxon>
        <taxon>Candidatus Protochlamydia</taxon>
    </lineage>
</organism>
<keyword evidence="2" id="KW-0812">Transmembrane</keyword>
<protein>
    <submittedName>
        <fullName evidence="3">Uncharacterized protein</fullName>
    </submittedName>
</protein>
<reference evidence="3 4" key="1">
    <citation type="journal article" date="2014" name="Mol. Biol. Evol.">
        <title>Massive expansion of Ubiquitination-related gene families within the Chlamydiae.</title>
        <authorList>
            <person name="Domman D."/>
            <person name="Collingro A."/>
            <person name="Lagkouvardos I."/>
            <person name="Gehre L."/>
            <person name="Weinmaier T."/>
            <person name="Rattei T."/>
            <person name="Subtil A."/>
            <person name="Horn M."/>
        </authorList>
    </citation>
    <scope>NUCLEOTIDE SEQUENCE [LARGE SCALE GENOMIC DNA]</scope>
    <source>
        <strain evidence="3 4">EI2</strain>
    </source>
</reference>
<sequence>MQLQTFDVYTPDQYMKLVEDAVEKKTQEQKEQNTALIEKIDAASQLILACAEQVQSLREDNIILKRKIENLTHENAQFKNEIRLHLNHINRQQEQYKEAQENLKRKDDQIAELQKNLENIEKEFEEEKQNLSRVNTDFARQNGELHKVLEALIEEKTTLRNQKQQQQEEIDNLRRDLNEAQSLHAQLEKDKNNYRLENFQRARTIFEQTLRCNAIQTQVISLTTELTQEREEHAQAREEHNQATERLNSTRDELAQSNRTLLEAQADYERLEARLNNLLETHVNREELENANERINALTQGIENKEREIRELMTGLSTLNPKNLEAFDRWITSCTEVFGLNADEQRNLKSNLSKLLSKPGFFAWQNLLSKGIFFTLGGAMVHCIPLVISLLSKLIK</sequence>
<dbReference type="Proteomes" id="UP000031465">
    <property type="component" value="Unassembled WGS sequence"/>
</dbReference>
<dbReference type="EMBL" id="JSAN01000112">
    <property type="protein sequence ID" value="KIC71160.1"/>
    <property type="molecule type" value="Genomic_DNA"/>
</dbReference>
<comment type="caution">
    <text evidence="3">The sequence shown here is derived from an EMBL/GenBank/DDBJ whole genome shotgun (WGS) entry which is preliminary data.</text>
</comment>
<name>A0A0C1JIE6_9BACT</name>
<dbReference type="PATRIC" id="fig|362787.3.peg.1659"/>
<dbReference type="RefSeq" id="WP_039359844.1">
    <property type="nucleotide sequence ID" value="NZ_JSAN01000112.1"/>
</dbReference>